<dbReference type="Gene3D" id="3.20.20.80">
    <property type="entry name" value="Glycosidases"/>
    <property type="match status" value="1"/>
</dbReference>
<dbReference type="GO" id="GO:0005975">
    <property type="term" value="P:carbohydrate metabolic process"/>
    <property type="evidence" value="ECO:0007669"/>
    <property type="project" value="InterPro"/>
</dbReference>
<dbReference type="Gramene" id="OB04G23210.1">
    <property type="protein sequence ID" value="OB04G23210.1"/>
    <property type="gene ID" value="OB04G23210"/>
</dbReference>
<dbReference type="STRING" id="4533.J3LYU6"/>
<reference evidence="8" key="1">
    <citation type="journal article" date="2013" name="Nat. Commun.">
        <title>Whole-genome sequencing of Oryza brachyantha reveals mechanisms underlying Oryza genome evolution.</title>
        <authorList>
            <person name="Chen J."/>
            <person name="Huang Q."/>
            <person name="Gao D."/>
            <person name="Wang J."/>
            <person name="Lang Y."/>
            <person name="Liu T."/>
            <person name="Li B."/>
            <person name="Bai Z."/>
            <person name="Luis Goicoechea J."/>
            <person name="Liang C."/>
            <person name="Chen C."/>
            <person name="Zhang W."/>
            <person name="Sun S."/>
            <person name="Liao Y."/>
            <person name="Zhang X."/>
            <person name="Yang L."/>
            <person name="Song C."/>
            <person name="Wang M."/>
            <person name="Shi J."/>
            <person name="Liu G."/>
            <person name="Liu J."/>
            <person name="Zhou H."/>
            <person name="Zhou W."/>
            <person name="Yu Q."/>
            <person name="An N."/>
            <person name="Chen Y."/>
            <person name="Cai Q."/>
            <person name="Wang B."/>
            <person name="Liu B."/>
            <person name="Min J."/>
            <person name="Huang Y."/>
            <person name="Wu H."/>
            <person name="Li Z."/>
            <person name="Zhang Y."/>
            <person name="Yin Y."/>
            <person name="Song W."/>
            <person name="Jiang J."/>
            <person name="Jackson S.A."/>
            <person name="Wing R.A."/>
            <person name="Wang J."/>
            <person name="Chen M."/>
        </authorList>
    </citation>
    <scope>NUCLEOTIDE SEQUENCE [LARGE SCALE GENOMIC DNA]</scope>
    <source>
        <strain evidence="8">cv. IRGC 101232</strain>
    </source>
</reference>
<dbReference type="GO" id="GO:0008422">
    <property type="term" value="F:beta-glucosidase activity"/>
    <property type="evidence" value="ECO:0007669"/>
    <property type="project" value="UniProtKB-ARBA"/>
</dbReference>
<dbReference type="PRINTS" id="PR00131">
    <property type="entry name" value="GLHYDRLASE1"/>
</dbReference>
<evidence type="ECO:0000256" key="4">
    <source>
        <dbReference type="ARBA" id="ARBA00023157"/>
    </source>
</evidence>
<evidence type="ECO:0000256" key="1">
    <source>
        <dbReference type="ARBA" id="ARBA00010838"/>
    </source>
</evidence>
<evidence type="ECO:0008006" key="10">
    <source>
        <dbReference type="Google" id="ProtNLM"/>
    </source>
</evidence>
<dbReference type="OMA" id="NEPWIYS"/>
<evidence type="ECO:0000256" key="7">
    <source>
        <dbReference type="SAM" id="SignalP"/>
    </source>
</evidence>
<dbReference type="GeneID" id="102720512"/>
<proteinExistence type="inferred from homology"/>
<dbReference type="Proteomes" id="UP000006038">
    <property type="component" value="Chromosome 4"/>
</dbReference>
<dbReference type="InterPro" id="IPR001360">
    <property type="entry name" value="Glyco_hydro_1"/>
</dbReference>
<reference evidence="8" key="2">
    <citation type="submission" date="2013-04" db="UniProtKB">
        <authorList>
            <consortium name="EnsemblPlants"/>
        </authorList>
    </citation>
    <scope>IDENTIFICATION</scope>
</reference>
<dbReference type="KEGG" id="obr:102720512"/>
<dbReference type="PROSITE" id="PS00653">
    <property type="entry name" value="GLYCOSYL_HYDROL_F1_2"/>
    <property type="match status" value="1"/>
</dbReference>
<dbReference type="HOGENOM" id="CLU_001859_1_0_1"/>
<dbReference type="GO" id="GO:0004565">
    <property type="term" value="F:beta-galactosidase activity"/>
    <property type="evidence" value="ECO:0007669"/>
    <property type="project" value="UniProtKB-ARBA"/>
</dbReference>
<keyword evidence="2 7" id="KW-0732">Signal</keyword>
<dbReference type="eggNOG" id="KOG0626">
    <property type="taxonomic scope" value="Eukaryota"/>
</dbReference>
<keyword evidence="5" id="KW-0325">Glycoprotein</keyword>
<sequence>MAMVMSSGLVVVVLLAVACDGAGELPPAISRRSFPKGFIFGTSSSSYQYEGGAAEGGRGPSIWDTFTHQHPEKIADKSNGDVADNTYHLYKEDVRMMKELGMDAYRFSISWSRILPNGSLSGGVNTEGVNYYNNLINELLLKGVQPFVTIFHYDTPQALEDKYKGFLSPNIINDYKDYAEICFKEFGDRVKHWITFNEPWIFCSYGYASGISAPGRCSPWEMGKCSVGDSGREPYTACHHQLLAHAETVRLYKEKYQFTDEAVRQSQFIPGNDLNRRSTKALQRGKIGIVVDSQWYVPLSQSKSNKDAARRVLDFVLGWIMDPLVRGDYPLIMRELVKNRLPKFTKEQSVMIKGAFDFIGLNYYSSSYVYNVPPSYGLSNSYNTDIQAKITGKRNGTLIGPQAASPWLYIYPQGLRELLLYIKENYGNPTIYITENGVDEVNNKSMPLKEALKDDTRIEYYHKHLLALLSAMRDGANVKGYFAWSLLDNFEFTSGYTVRFGINFVDYNDGMKRYPKNSAHWFKKFLQK</sequence>
<evidence type="ECO:0000256" key="2">
    <source>
        <dbReference type="ARBA" id="ARBA00022729"/>
    </source>
</evidence>
<dbReference type="FunFam" id="3.20.20.80:FF:000020">
    <property type="entry name" value="Beta-glucosidase 12"/>
    <property type="match status" value="1"/>
</dbReference>
<keyword evidence="3" id="KW-0378">Hydrolase</keyword>
<dbReference type="PANTHER" id="PTHR10353">
    <property type="entry name" value="GLYCOSYL HYDROLASE"/>
    <property type="match status" value="1"/>
</dbReference>
<protein>
    <recommendedName>
        <fullName evidence="10">Beta-glucosidase</fullName>
    </recommendedName>
</protein>
<dbReference type="Pfam" id="PF00232">
    <property type="entry name" value="Glyco_hydro_1"/>
    <property type="match status" value="1"/>
</dbReference>
<dbReference type="EnsemblPlants" id="OB04G23210.1">
    <property type="protein sequence ID" value="OB04G23210.1"/>
    <property type="gene ID" value="OB04G23210"/>
</dbReference>
<name>J3LYU6_ORYBR</name>
<keyword evidence="4" id="KW-1015">Disulfide bond</keyword>
<organism evidence="8">
    <name type="scientific">Oryza brachyantha</name>
    <name type="common">malo sina</name>
    <dbReference type="NCBI Taxonomy" id="4533"/>
    <lineage>
        <taxon>Eukaryota</taxon>
        <taxon>Viridiplantae</taxon>
        <taxon>Streptophyta</taxon>
        <taxon>Embryophyta</taxon>
        <taxon>Tracheophyta</taxon>
        <taxon>Spermatophyta</taxon>
        <taxon>Magnoliopsida</taxon>
        <taxon>Liliopsida</taxon>
        <taxon>Poales</taxon>
        <taxon>Poaceae</taxon>
        <taxon>BOP clade</taxon>
        <taxon>Oryzoideae</taxon>
        <taxon>Oryzeae</taxon>
        <taxon>Oryzinae</taxon>
        <taxon>Oryza</taxon>
    </lineage>
</organism>
<dbReference type="OrthoDB" id="65569at2759"/>
<evidence type="ECO:0000256" key="3">
    <source>
        <dbReference type="ARBA" id="ARBA00022801"/>
    </source>
</evidence>
<evidence type="ECO:0000313" key="8">
    <source>
        <dbReference type="EnsemblPlants" id="OB04G23210.1"/>
    </source>
</evidence>
<dbReference type="RefSeq" id="XP_006652404.2">
    <property type="nucleotide sequence ID" value="XM_006652341.3"/>
</dbReference>
<comment type="similarity">
    <text evidence="1 6">Belongs to the glycosyl hydrolase 1 family.</text>
</comment>
<evidence type="ECO:0000256" key="6">
    <source>
        <dbReference type="RuleBase" id="RU003690"/>
    </source>
</evidence>
<dbReference type="InterPro" id="IPR017853">
    <property type="entry name" value="GH"/>
</dbReference>
<dbReference type="SUPFAM" id="SSF51445">
    <property type="entry name" value="(Trans)glycosidases"/>
    <property type="match status" value="1"/>
</dbReference>
<keyword evidence="9" id="KW-1185">Reference proteome</keyword>
<gene>
    <name evidence="8" type="primary">LOC102720512</name>
</gene>
<dbReference type="AlphaFoldDB" id="J3LYU6"/>
<accession>J3LYU6</accession>
<dbReference type="PANTHER" id="PTHR10353:SF154">
    <property type="entry name" value="BETA-GLUCOSIDASE 9-RELATED"/>
    <property type="match status" value="1"/>
</dbReference>
<feature type="signal peptide" evidence="7">
    <location>
        <begin position="1"/>
        <end position="23"/>
    </location>
</feature>
<feature type="chain" id="PRO_5003773157" description="Beta-glucosidase" evidence="7">
    <location>
        <begin position="24"/>
        <end position="528"/>
    </location>
</feature>
<dbReference type="GO" id="GO:0033907">
    <property type="term" value="F:beta-D-fucosidase activity"/>
    <property type="evidence" value="ECO:0007669"/>
    <property type="project" value="UniProtKB-ARBA"/>
</dbReference>
<evidence type="ECO:0000256" key="5">
    <source>
        <dbReference type="ARBA" id="ARBA00023180"/>
    </source>
</evidence>
<dbReference type="InterPro" id="IPR033132">
    <property type="entry name" value="GH_1_N_CS"/>
</dbReference>
<evidence type="ECO:0000313" key="9">
    <source>
        <dbReference type="Proteomes" id="UP000006038"/>
    </source>
</evidence>